<evidence type="ECO:0000256" key="3">
    <source>
        <dbReference type="ARBA" id="ARBA00022692"/>
    </source>
</evidence>
<accession>A0A1J5U8B0</accession>
<evidence type="ECO:0000313" key="10">
    <source>
        <dbReference type="Proteomes" id="UP000182798"/>
    </source>
</evidence>
<dbReference type="GO" id="GO:0022857">
    <property type="term" value="F:transmembrane transporter activity"/>
    <property type="evidence" value="ECO:0007669"/>
    <property type="project" value="InterPro"/>
</dbReference>
<feature type="transmembrane region" description="Helical" evidence="6">
    <location>
        <begin position="382"/>
        <end position="406"/>
    </location>
</feature>
<evidence type="ECO:0000256" key="6">
    <source>
        <dbReference type="SAM" id="Phobius"/>
    </source>
</evidence>
<dbReference type="Pfam" id="PF03176">
    <property type="entry name" value="MMPL"/>
    <property type="match status" value="2"/>
</dbReference>
<feature type="domain" description="SSD" evidence="7">
    <location>
        <begin position="666"/>
        <end position="793"/>
    </location>
</feature>
<dbReference type="RefSeq" id="WP_071564479.1">
    <property type="nucleotide sequence ID" value="NZ_CAESAQ020000009.1"/>
</dbReference>
<feature type="transmembrane region" description="Helical" evidence="6">
    <location>
        <begin position="643"/>
        <end position="661"/>
    </location>
</feature>
<feature type="transmembrane region" description="Helical" evidence="6">
    <location>
        <begin position="694"/>
        <end position="712"/>
    </location>
</feature>
<comment type="subcellular location">
    <subcellularLocation>
        <location evidence="1">Cell membrane</location>
        <topology evidence="1">Multi-pass membrane protein</topology>
    </subcellularLocation>
</comment>
<feature type="transmembrane region" description="Helical" evidence="6">
    <location>
        <begin position="668"/>
        <end position="688"/>
    </location>
</feature>
<feature type="transmembrane region" description="Helical" evidence="6">
    <location>
        <begin position="352"/>
        <end position="370"/>
    </location>
</feature>
<dbReference type="Proteomes" id="UP000643672">
    <property type="component" value="Unassembled WGS sequence"/>
</dbReference>
<keyword evidence="5 6" id="KW-0472">Membrane</keyword>
<keyword evidence="2" id="KW-1003">Cell membrane</keyword>
<comment type="caution">
    <text evidence="9">The sequence shown here is derived from an EMBL/GenBank/DDBJ whole genome shotgun (WGS) entry which is preliminary data.</text>
</comment>
<dbReference type="SUPFAM" id="SSF82866">
    <property type="entry name" value="Multidrug efflux transporter AcrB transmembrane domain"/>
    <property type="match status" value="2"/>
</dbReference>
<evidence type="ECO:0000313" key="8">
    <source>
        <dbReference type="EMBL" id="CAB5494389.1"/>
    </source>
</evidence>
<feature type="transmembrane region" description="Helical" evidence="6">
    <location>
        <begin position="742"/>
        <end position="762"/>
    </location>
</feature>
<feature type="domain" description="SSD" evidence="7">
    <location>
        <begin position="283"/>
        <end position="405"/>
    </location>
</feature>
<sequence>MNWRLKIEQKFEKLSDFIFENSKKTILAILLIVVGLGSNLSHLRMDTSTEGFLHKTDEMRIKYDEFRDQFGRDEKILIAVETEDIFNLDFLKKLAKLHQELENNLPYIKEVNSLINARNTLGTADSLIVEDLFDNYKIDKSTLNAKKQLATANPLLKDLLFNGDKTFTNIVIDTQTYSSFDKNGKKIVVNEADEFAEETTNDAPKIYLTDNENTKIIEAVQQITKKYEDANFTVHLAGSALFAGVIKQAMRKDTQSFIQKMLLMVILVLALMFRRVSGVVLPLITVVLTIVSAVSLMALFDAPFTVVTQIMPSFLLAVITGASIHLLAMFYKDFAKTGDKKSALRFAMGHSGFAIVMTSLTTAAGMWSFSFSDVAPVADLGIFASASIVLGLLFVLVLLPAMLATLKLKHKPIAAHNKKMDTFLHKIADFSLNHAKSIVSISGIMIIIAVLFATQMKFSHHPLIWFEADNPVRVSVETIDKELNGSMTLEIIVDTGRENGLYEPEILQKIEKATDYLNTLKEGEVFVGKTITLVDVLKETNKALNANDAAFYKIPTNKDLIAQELFLFSNSGSDDLEDFVDSGFSKARITVKVPFVDAIKYNEFLDKIQTHITQEFSTKTDVSFTGIGVLLASIMEKSIHSSAMSYILAFGLIAIMMIILIGNIKIGLISMIPNILPMLTIVALMVGFGIPFDMFSMLVGAIALGLAVDDTVHFMHNFNRYRLEGKSVDEATRLTFIGTGRAIIVTSVVLSLGFLVLLSASMTNMFNFGVLTASAIFVALIADFLLVPAIMKLLEKPKPLEQK</sequence>
<protein>
    <submittedName>
        <fullName evidence="9">Fis family transcriptional regulator</fullName>
    </submittedName>
</protein>
<reference evidence="10" key="1">
    <citation type="submission" date="2016-09" db="EMBL/GenBank/DDBJ databases">
        <title>Genome Sequence of Bathymodiolus thermophilus sulfur-oxidizing gill endosymbiont.</title>
        <authorList>
            <person name="Ponnudurai R."/>
            <person name="Kleiner M."/>
            <person name="Sayavedra L."/>
            <person name="Thuermer A."/>
            <person name="Felbeck H."/>
            <person name="Schlueter R."/>
            <person name="Schweder T."/>
            <person name="Markert S."/>
        </authorList>
    </citation>
    <scope>NUCLEOTIDE SEQUENCE [LARGE SCALE GENOMIC DNA]</scope>
    <source>
        <strain evidence="10">BAT/CrabSpa'14</strain>
    </source>
</reference>
<dbReference type="OrthoDB" id="9803781at2"/>
<evidence type="ECO:0000256" key="4">
    <source>
        <dbReference type="ARBA" id="ARBA00022989"/>
    </source>
</evidence>
<dbReference type="Gene3D" id="1.20.1640.10">
    <property type="entry name" value="Multidrug efflux transporter AcrB transmembrane domain"/>
    <property type="match status" value="2"/>
</dbReference>
<dbReference type="EMBL" id="MIQH01000597">
    <property type="protein sequence ID" value="OIR24617.1"/>
    <property type="molecule type" value="Genomic_DNA"/>
</dbReference>
<evidence type="ECO:0000259" key="7">
    <source>
        <dbReference type="PROSITE" id="PS50156"/>
    </source>
</evidence>
<dbReference type="InterPro" id="IPR001036">
    <property type="entry name" value="Acrflvin-R"/>
</dbReference>
<proteinExistence type="predicted"/>
<dbReference type="GO" id="GO:0005886">
    <property type="term" value="C:plasma membrane"/>
    <property type="evidence" value="ECO:0007669"/>
    <property type="project" value="UniProtKB-SubCell"/>
</dbReference>
<dbReference type="PRINTS" id="PR00702">
    <property type="entry name" value="ACRIFLAVINRP"/>
</dbReference>
<keyword evidence="3 6" id="KW-0812">Transmembrane</keyword>
<evidence type="ECO:0000256" key="5">
    <source>
        <dbReference type="ARBA" id="ARBA00023136"/>
    </source>
</evidence>
<keyword evidence="4 6" id="KW-1133">Transmembrane helix</keyword>
<feature type="transmembrane region" description="Helical" evidence="6">
    <location>
        <begin position="306"/>
        <end position="331"/>
    </location>
</feature>
<dbReference type="PANTHER" id="PTHR33406">
    <property type="entry name" value="MEMBRANE PROTEIN MJ1562-RELATED"/>
    <property type="match status" value="1"/>
</dbReference>
<organism evidence="9 10">
    <name type="scientific">Bathymodiolus thermophilus thioautotrophic gill symbiont</name>
    <dbReference type="NCBI Taxonomy" id="2360"/>
    <lineage>
        <taxon>Bacteria</taxon>
        <taxon>Pseudomonadati</taxon>
        <taxon>Pseudomonadota</taxon>
        <taxon>Gammaproteobacteria</taxon>
        <taxon>sulfur-oxidizing symbionts</taxon>
    </lineage>
</organism>
<dbReference type="InterPro" id="IPR000731">
    <property type="entry name" value="SSD"/>
</dbReference>
<evidence type="ECO:0000256" key="1">
    <source>
        <dbReference type="ARBA" id="ARBA00004651"/>
    </source>
</evidence>
<dbReference type="InterPro" id="IPR004869">
    <property type="entry name" value="MMPL_dom"/>
</dbReference>
<dbReference type="AlphaFoldDB" id="A0A1J5U8B0"/>
<feature type="transmembrane region" description="Helical" evidence="6">
    <location>
        <begin position="256"/>
        <end position="273"/>
    </location>
</feature>
<feature type="transmembrane region" description="Helical" evidence="6">
    <location>
        <begin position="427"/>
        <end position="453"/>
    </location>
</feature>
<dbReference type="PROSITE" id="PS50156">
    <property type="entry name" value="SSD"/>
    <property type="match status" value="2"/>
</dbReference>
<dbReference type="PANTHER" id="PTHR33406:SF12">
    <property type="entry name" value="BLR2997 PROTEIN"/>
    <property type="match status" value="1"/>
</dbReference>
<evidence type="ECO:0000313" key="11">
    <source>
        <dbReference type="Proteomes" id="UP000643672"/>
    </source>
</evidence>
<keyword evidence="11" id="KW-1185">Reference proteome</keyword>
<feature type="transmembrane region" description="Helical" evidence="6">
    <location>
        <begin position="280"/>
        <end position="300"/>
    </location>
</feature>
<gene>
    <name evidence="9" type="ORF">BGC33_11120</name>
    <name evidence="8" type="ORF">THERMOS_95</name>
</gene>
<name>A0A1J5U8B0_9GAMM</name>
<reference evidence="8 11" key="3">
    <citation type="submission" date="2020-05" db="EMBL/GenBank/DDBJ databases">
        <authorList>
            <person name="Petersen J."/>
            <person name="Sayavedra L."/>
        </authorList>
    </citation>
    <scope>NUCLEOTIDE SEQUENCE [LARGE SCALE GENOMIC DNA]</scope>
    <source>
        <strain evidence="8">B thermophilus SOXS</strain>
    </source>
</reference>
<evidence type="ECO:0000313" key="9">
    <source>
        <dbReference type="EMBL" id="OIR24617.1"/>
    </source>
</evidence>
<evidence type="ECO:0000256" key="2">
    <source>
        <dbReference type="ARBA" id="ARBA00022475"/>
    </source>
</evidence>
<dbReference type="Proteomes" id="UP000182798">
    <property type="component" value="Unassembled WGS sequence"/>
</dbReference>
<reference evidence="9" key="2">
    <citation type="journal article" date="2017" name="Stand. Genomic Sci.">
        <title>Genome sequence of the sulfur-oxidizing Bathymodiolus thermophilus gill endosymbiont.</title>
        <authorList>
            <person name="Ponnudurai R."/>
            <person name="Sayavedra L."/>
            <person name="Kleiner M."/>
            <person name="Heiden S.E."/>
            <person name="Thurmer A."/>
            <person name="Felbeck H."/>
            <person name="Schluter R."/>
            <person name="Sievert S.M."/>
            <person name="Daniel R."/>
            <person name="Schweder T."/>
            <person name="Markert S."/>
        </authorList>
    </citation>
    <scope>NUCLEOTIDE SEQUENCE</scope>
    <source>
        <strain evidence="9">BAT/CrabSpa'14</strain>
    </source>
</reference>
<feature type="transmembrane region" description="Helical" evidence="6">
    <location>
        <begin position="768"/>
        <end position="794"/>
    </location>
</feature>
<dbReference type="InterPro" id="IPR050545">
    <property type="entry name" value="Mycobact_MmpL"/>
</dbReference>
<dbReference type="EMBL" id="CAESAQ020000009">
    <property type="protein sequence ID" value="CAB5494389.1"/>
    <property type="molecule type" value="Genomic_DNA"/>
</dbReference>